<sequence length="30" mass="3573">MQKTRRYICEATGLRPIPPYLTMQLPCQTY</sequence>
<gene>
    <name evidence="1" type="ORF">SAMN05428953_104324</name>
</gene>
<dbReference type="EMBL" id="FNEE01000004">
    <property type="protein sequence ID" value="SDJ14186.1"/>
    <property type="molecule type" value="Genomic_DNA"/>
</dbReference>
<reference evidence="2" key="1">
    <citation type="submission" date="2016-10" db="EMBL/GenBank/DDBJ databases">
        <authorList>
            <person name="Varghese N."/>
            <person name="Submissions S."/>
        </authorList>
    </citation>
    <scope>NUCLEOTIDE SEQUENCE [LARGE SCALE GENOMIC DNA]</scope>
    <source>
        <strain evidence="2">CGMCC 1.11022</strain>
    </source>
</reference>
<organism evidence="1 2">
    <name type="scientific">Mesorhizobium muleiense</name>
    <dbReference type="NCBI Taxonomy" id="1004279"/>
    <lineage>
        <taxon>Bacteria</taxon>
        <taxon>Pseudomonadati</taxon>
        <taxon>Pseudomonadota</taxon>
        <taxon>Alphaproteobacteria</taxon>
        <taxon>Hyphomicrobiales</taxon>
        <taxon>Phyllobacteriaceae</taxon>
        <taxon>Mesorhizobium</taxon>
    </lineage>
</organism>
<evidence type="ECO:0000313" key="2">
    <source>
        <dbReference type="Proteomes" id="UP000198894"/>
    </source>
</evidence>
<dbReference type="Proteomes" id="UP000198894">
    <property type="component" value="Unassembled WGS sequence"/>
</dbReference>
<accession>A0A1G8RB33</accession>
<dbReference type="AlphaFoldDB" id="A0A1G8RB33"/>
<protein>
    <submittedName>
        <fullName evidence="1">Uncharacterized protein</fullName>
    </submittedName>
</protein>
<proteinExistence type="predicted"/>
<keyword evidence="2" id="KW-1185">Reference proteome</keyword>
<evidence type="ECO:0000313" key="1">
    <source>
        <dbReference type="EMBL" id="SDJ14186.1"/>
    </source>
</evidence>
<name>A0A1G8RB33_9HYPH</name>